<sequence length="419" mass="46465">MANKVVISIVSLVLVVAAVLGVVAVIVKSGNSNKNISTSTKAVDTVCKPTEYKKACNKVAIEVAKNSSATHEDYIIASIRATADELQKALKKATAAKDDLDDDKKDSNRQEGLETSNELTFNAQKIEYNVLDILKDIEVDFGDLKLPSTGSRRLLDELHEIEHAGFLSWVSTADRKLLGAKKGGGGKMKQKGQTIFKTPPPPPLPPKALETQSDRQDTRRLHFDLTPPHTVMVDCSFEGYQDTLYYHAHDQFYKNYAISGTVNFIFGFGRAYIQDSEIFVRKPDKNQASMVTADGRMKFEEAGGVVLYNCKIMAAPELAPVKGQYASYLGRPWKPSATSVIMQCDIGDLIKPEGWTVWESPEGKNNHMSCMFREFGNKTRFQHGRKGEVEGVSAYHKPEGGAWFYLRHIHDGRILASSI</sequence>
<gene>
    <name evidence="1" type="ORF">L2E82_06842</name>
</gene>
<dbReference type="Proteomes" id="UP001055811">
    <property type="component" value="Linkage Group LG01"/>
</dbReference>
<reference evidence="1 2" key="2">
    <citation type="journal article" date="2022" name="Mol. Ecol. Resour.">
        <title>The genomes of chicory, endive, great burdock and yacon provide insights into Asteraceae paleo-polyploidization history and plant inulin production.</title>
        <authorList>
            <person name="Fan W."/>
            <person name="Wang S."/>
            <person name="Wang H."/>
            <person name="Wang A."/>
            <person name="Jiang F."/>
            <person name="Liu H."/>
            <person name="Zhao H."/>
            <person name="Xu D."/>
            <person name="Zhang Y."/>
        </authorList>
    </citation>
    <scope>NUCLEOTIDE SEQUENCE [LARGE SCALE GENOMIC DNA]</scope>
    <source>
        <strain evidence="2">cv. Punajuju</strain>
        <tissue evidence="1">Leaves</tissue>
    </source>
</reference>
<reference evidence="2" key="1">
    <citation type="journal article" date="2022" name="Mol. Ecol. Resour.">
        <title>The genomes of chicory, endive, great burdock and yacon provide insights into Asteraceae palaeo-polyploidization history and plant inulin production.</title>
        <authorList>
            <person name="Fan W."/>
            <person name="Wang S."/>
            <person name="Wang H."/>
            <person name="Wang A."/>
            <person name="Jiang F."/>
            <person name="Liu H."/>
            <person name="Zhao H."/>
            <person name="Xu D."/>
            <person name="Zhang Y."/>
        </authorList>
    </citation>
    <scope>NUCLEOTIDE SEQUENCE [LARGE SCALE GENOMIC DNA]</scope>
    <source>
        <strain evidence="2">cv. Punajuju</strain>
    </source>
</reference>
<name>A0ACB9HCA2_CICIN</name>
<accession>A0ACB9HCA2</accession>
<proteinExistence type="predicted"/>
<keyword evidence="2" id="KW-1185">Reference proteome</keyword>
<comment type="caution">
    <text evidence="1">The sequence shown here is derived from an EMBL/GenBank/DDBJ whole genome shotgun (WGS) entry which is preliminary data.</text>
</comment>
<protein>
    <submittedName>
        <fullName evidence="1">Uncharacterized protein</fullName>
    </submittedName>
</protein>
<evidence type="ECO:0000313" key="1">
    <source>
        <dbReference type="EMBL" id="KAI3792948.1"/>
    </source>
</evidence>
<organism evidence="1 2">
    <name type="scientific">Cichorium intybus</name>
    <name type="common">Chicory</name>
    <dbReference type="NCBI Taxonomy" id="13427"/>
    <lineage>
        <taxon>Eukaryota</taxon>
        <taxon>Viridiplantae</taxon>
        <taxon>Streptophyta</taxon>
        <taxon>Embryophyta</taxon>
        <taxon>Tracheophyta</taxon>
        <taxon>Spermatophyta</taxon>
        <taxon>Magnoliopsida</taxon>
        <taxon>eudicotyledons</taxon>
        <taxon>Gunneridae</taxon>
        <taxon>Pentapetalae</taxon>
        <taxon>asterids</taxon>
        <taxon>campanulids</taxon>
        <taxon>Asterales</taxon>
        <taxon>Asteraceae</taxon>
        <taxon>Cichorioideae</taxon>
        <taxon>Cichorieae</taxon>
        <taxon>Cichoriinae</taxon>
        <taxon>Cichorium</taxon>
    </lineage>
</organism>
<evidence type="ECO:0000313" key="2">
    <source>
        <dbReference type="Proteomes" id="UP001055811"/>
    </source>
</evidence>
<dbReference type="EMBL" id="CM042009">
    <property type="protein sequence ID" value="KAI3792948.1"/>
    <property type="molecule type" value="Genomic_DNA"/>
</dbReference>